<dbReference type="EMBL" id="BMPQ01000032">
    <property type="protein sequence ID" value="GGL05509.1"/>
    <property type="molecule type" value="Genomic_DNA"/>
</dbReference>
<dbReference type="AlphaFoldDB" id="A0A917RFQ4"/>
<dbReference type="RefSeq" id="WP_189326469.1">
    <property type="nucleotide sequence ID" value="NZ_BMPQ01000032.1"/>
</dbReference>
<accession>A0A917RFQ4</accession>
<keyword evidence="3" id="KW-1185">Reference proteome</keyword>
<reference evidence="2" key="1">
    <citation type="journal article" date="2014" name="Int. J. Syst. Evol. Microbiol.">
        <title>Complete genome sequence of Corynebacterium casei LMG S-19264T (=DSM 44701T), isolated from a smear-ripened cheese.</title>
        <authorList>
            <consortium name="US DOE Joint Genome Institute (JGI-PGF)"/>
            <person name="Walter F."/>
            <person name="Albersmeier A."/>
            <person name="Kalinowski J."/>
            <person name="Ruckert C."/>
        </authorList>
    </citation>
    <scope>NUCLEOTIDE SEQUENCE</scope>
    <source>
        <strain evidence="2">JCM 3035</strain>
    </source>
</reference>
<proteinExistence type="predicted"/>
<dbReference type="Proteomes" id="UP000637788">
    <property type="component" value="Unassembled WGS sequence"/>
</dbReference>
<name>A0A917RFQ4_9ACTN</name>
<protein>
    <submittedName>
        <fullName evidence="2">Uncharacterized protein</fullName>
    </submittedName>
</protein>
<gene>
    <name evidence="2" type="ORF">GCM10010094_77870</name>
</gene>
<feature type="region of interest" description="Disordered" evidence="1">
    <location>
        <begin position="1"/>
        <end position="27"/>
    </location>
</feature>
<organism evidence="2 3">
    <name type="scientific">Streptomyces flaveus</name>
    <dbReference type="NCBI Taxonomy" id="66370"/>
    <lineage>
        <taxon>Bacteria</taxon>
        <taxon>Bacillati</taxon>
        <taxon>Actinomycetota</taxon>
        <taxon>Actinomycetes</taxon>
        <taxon>Kitasatosporales</taxon>
        <taxon>Streptomycetaceae</taxon>
        <taxon>Streptomyces</taxon>
        <taxon>Streptomyces aurantiacus group</taxon>
    </lineage>
</organism>
<comment type="caution">
    <text evidence="2">The sequence shown here is derived from an EMBL/GenBank/DDBJ whole genome shotgun (WGS) entry which is preliminary data.</text>
</comment>
<evidence type="ECO:0000313" key="3">
    <source>
        <dbReference type="Proteomes" id="UP000637788"/>
    </source>
</evidence>
<evidence type="ECO:0000256" key="1">
    <source>
        <dbReference type="SAM" id="MobiDB-lite"/>
    </source>
</evidence>
<sequence>MLTTGDRGAGHRGTHETRSVPLADGRGRARLVLPSQAGAPTRAVFDGVRLDPGRPVPAGLIVVLRRRPRPEETDIAGLVDRALLRLDVRADLRPEELSGLREALGEQVEALVPLDGRVELADHDAQGEPPLAEAGLDQRLAGNLEATLGAEATRLALRALAGGPTGLTLSAVVGYALGYETVKVQVAGSWADVHEELRALAGPDRRFGRDQLTRALAALYRRGGIELSGEAVEDDGLIRAAAELVAPMLVAIADRIPEEADTWRLSAGPPIGWPLDTASTVSIAQRAELRLDTALAETWQAHPEPPRTADVVSLVVEAPGGGFQVIAERSPGARRRQADPTRLERQVKAAGLSASPAVGLGVQQADPAVVREALRLGGRPLPIGLGRAVVRPLVQTEPGPVLDTPGNGSWPDQRDADVRWYVPELRVVGAESGPPRTDDLQLRFHQAGLGPSGRSALTGELVVPLALGEPAAVRDARAAAGGTTFRPVPLDGAEATVELPFTDTDTGQTGRRLLTGTVTRAADDQLVVRVTLADQWTRLAYATLARGEPITCRVAHLVVGWDAPDDRVEQPSTLVLRSAVKLDQAAPGARVTLRSDHGWRIAVPQRAELAGIVVVPSLKLVQLRPTPFRVRRTVPQVHAVDISMPCDRFPDRFVEELADGSTRSVGCTDAFGIGAVDQRLLAEVPELRRPGLRVFRQLAQPDRFVLVPDRYVLSRRPEQPHDPAVILHAALDPDPADVRIVFDAMLQPEVDEADLLRAGAGARRLCGGATPVLDWATSLVDGTPSFHWLGLPAGSAMVSLACHDGRIRVSADLRVPDWLVMRSLLERSGIQGALVVTLADRTSLRSDLVIDLRRIRGPWPDGPVDIAPTASGYRLRNRLAQPVLVHALHNETGEIAVPVQRVVDALGEALVSGSADAPWLVAASEPIGDAPATVEEARVVIEDVAAEILVILTTRLADGGRASIDVELTLPGTGETAAVTLTDKSPAAQVTFTLPLTGAVVPTVLRWRVRPQAGAAPDADWRDHNLNASSVIAVGETTA</sequence>
<evidence type="ECO:0000313" key="2">
    <source>
        <dbReference type="EMBL" id="GGL05509.1"/>
    </source>
</evidence>
<reference evidence="2" key="2">
    <citation type="submission" date="2020-09" db="EMBL/GenBank/DDBJ databases">
        <authorList>
            <person name="Sun Q."/>
            <person name="Ohkuma M."/>
        </authorList>
    </citation>
    <scope>NUCLEOTIDE SEQUENCE</scope>
    <source>
        <strain evidence="2">JCM 3035</strain>
    </source>
</reference>